<dbReference type="PANTHER" id="PTHR43155">
    <property type="entry name" value="CYCLIC DI-GMP PHOSPHODIESTERASE PA4108-RELATED"/>
    <property type="match status" value="1"/>
</dbReference>
<dbReference type="AlphaFoldDB" id="A0A1H0DYZ6"/>
<evidence type="ECO:0000313" key="3">
    <source>
        <dbReference type="Proteomes" id="UP000199602"/>
    </source>
</evidence>
<dbReference type="OrthoDB" id="9769359at2"/>
<dbReference type="InterPro" id="IPR037522">
    <property type="entry name" value="HD_GYP_dom"/>
</dbReference>
<evidence type="ECO:0000259" key="1">
    <source>
        <dbReference type="PROSITE" id="PS51832"/>
    </source>
</evidence>
<reference evidence="2 3" key="1">
    <citation type="submission" date="2016-10" db="EMBL/GenBank/DDBJ databases">
        <authorList>
            <person name="de Groot N.N."/>
        </authorList>
    </citation>
    <scope>NUCLEOTIDE SEQUENCE [LARGE SCALE GENOMIC DNA]</scope>
    <source>
        <strain evidence="2 3">DSM 15269</strain>
    </source>
</reference>
<dbReference type="PROSITE" id="PS51832">
    <property type="entry name" value="HD_GYP"/>
    <property type="match status" value="1"/>
</dbReference>
<dbReference type="Proteomes" id="UP000199602">
    <property type="component" value="Unassembled WGS sequence"/>
</dbReference>
<dbReference type="RefSeq" id="WP_092065343.1">
    <property type="nucleotide sequence ID" value="NZ_FNIN01000006.1"/>
</dbReference>
<dbReference type="PANTHER" id="PTHR43155:SF2">
    <property type="entry name" value="CYCLIC DI-GMP PHOSPHODIESTERASE PA4108"/>
    <property type="match status" value="1"/>
</dbReference>
<keyword evidence="3" id="KW-1185">Reference proteome</keyword>
<gene>
    <name evidence="2" type="ORF">SAMN04488516_10666</name>
</gene>
<organism evidence="2 3">
    <name type="scientific">Desulfonauticus submarinus</name>
    <dbReference type="NCBI Taxonomy" id="206665"/>
    <lineage>
        <taxon>Bacteria</taxon>
        <taxon>Pseudomonadati</taxon>
        <taxon>Thermodesulfobacteriota</taxon>
        <taxon>Desulfovibrionia</taxon>
        <taxon>Desulfovibrionales</taxon>
        <taxon>Desulfonauticaceae</taxon>
        <taxon>Desulfonauticus</taxon>
    </lineage>
</organism>
<dbReference type="Pfam" id="PF13487">
    <property type="entry name" value="HD_5"/>
    <property type="match status" value="1"/>
</dbReference>
<proteinExistence type="predicted"/>
<dbReference type="STRING" id="206665.SAMN04488516_10666"/>
<name>A0A1H0DYZ6_9BACT</name>
<dbReference type="SMART" id="SM00471">
    <property type="entry name" value="HDc"/>
    <property type="match status" value="1"/>
</dbReference>
<dbReference type="CDD" id="cd00077">
    <property type="entry name" value="HDc"/>
    <property type="match status" value="1"/>
</dbReference>
<accession>A0A1H0DYZ6</accession>
<dbReference type="Gene3D" id="1.10.3210.10">
    <property type="entry name" value="Hypothetical protein af1432"/>
    <property type="match status" value="1"/>
</dbReference>
<dbReference type="SUPFAM" id="SSF109604">
    <property type="entry name" value="HD-domain/PDEase-like"/>
    <property type="match status" value="1"/>
</dbReference>
<dbReference type="EMBL" id="FNIN01000006">
    <property type="protein sequence ID" value="SDN75477.1"/>
    <property type="molecule type" value="Genomic_DNA"/>
</dbReference>
<protein>
    <submittedName>
        <fullName evidence="2">HD domain-containing protein</fullName>
    </submittedName>
</protein>
<sequence length="229" mass="26099">MYNLEMLTPYSKSDKNIKLRNLDKCSKIFHQLAEVLGTALDARDRHTYLHSVQVADISSILSNYLHFDSQEKEILHIAAHLHDIGKIAIPDSILQKTEKLNAEEWQLIKQHPVVGCKIISALKECLGSVIEEVVLLHHERFDGHGYPYGLKGTDIPPSVRVVSLADAVSAMFQDRPYRRGLGFEEIKREILLNKGKQFCPVAVDAFLKAEKAIRFYLGRFKKCSFLEKK</sequence>
<dbReference type="InterPro" id="IPR003607">
    <property type="entry name" value="HD/PDEase_dom"/>
</dbReference>
<feature type="domain" description="HD-GYP" evidence="1">
    <location>
        <begin position="25"/>
        <end position="222"/>
    </location>
</feature>
<evidence type="ECO:0000313" key="2">
    <source>
        <dbReference type="EMBL" id="SDN75477.1"/>
    </source>
</evidence>